<dbReference type="GO" id="GO:0005829">
    <property type="term" value="C:cytosol"/>
    <property type="evidence" value="ECO:0007669"/>
    <property type="project" value="TreeGrafter"/>
</dbReference>
<evidence type="ECO:0000256" key="4">
    <source>
        <dbReference type="ARBA" id="ARBA00022605"/>
    </source>
</evidence>
<evidence type="ECO:0000256" key="3">
    <source>
        <dbReference type="ARBA" id="ARBA00012043"/>
    </source>
</evidence>
<comment type="subunit">
    <text evidence="2">Tetramer of two alpha and two beta chains.</text>
</comment>
<comment type="caution">
    <text evidence="9">The sequence shown here is derived from an EMBL/GenBank/DDBJ whole genome shotgun (WGS) entry which is preliminary data.</text>
</comment>
<protein>
    <recommendedName>
        <fullName evidence="3">tryptophan synthase</fullName>
        <ecNumber evidence="3">4.2.1.20</ecNumber>
    </recommendedName>
</protein>
<name>A0A4Z0XXD1_9FIRM</name>
<keyword evidence="6" id="KW-0057">Aromatic amino acid biosynthesis</keyword>
<evidence type="ECO:0000256" key="6">
    <source>
        <dbReference type="ARBA" id="ARBA00023141"/>
    </source>
</evidence>
<dbReference type="SUPFAM" id="SSF51366">
    <property type="entry name" value="Ribulose-phoshate binding barrel"/>
    <property type="match status" value="1"/>
</dbReference>
<dbReference type="PANTHER" id="PTHR43406:SF1">
    <property type="entry name" value="TRYPTOPHAN SYNTHASE ALPHA CHAIN, CHLOROPLASTIC"/>
    <property type="match status" value="1"/>
</dbReference>
<dbReference type="AlphaFoldDB" id="A0A4Z0XXD1"/>
<dbReference type="InterPro" id="IPR002028">
    <property type="entry name" value="Trp_synthase_suA"/>
</dbReference>
<reference evidence="9 10" key="1">
    <citation type="submission" date="2019-04" db="EMBL/GenBank/DDBJ databases">
        <authorList>
            <person name="Poehlein A."/>
            <person name="Bengelsdorf F.R."/>
            <person name="Duerre P."/>
            <person name="Daniel R."/>
        </authorList>
    </citation>
    <scope>NUCLEOTIDE SEQUENCE [LARGE SCALE GENOMIC DNA]</scope>
    <source>
        <strain evidence="9 10">BS-1</strain>
    </source>
</reference>
<keyword evidence="7 9" id="KW-0456">Lyase</keyword>
<sequence>MNLICYLSNGYPTIEDSIEMARTYVEAGCDMIEIDFPSHNPFLESEYISNRMAEALKNCDDFEKYMEGMIKVKKLLPNTNFILMVYENTVEEIGVEKFIRFCLDNDYRDIILVGLKDEVIKNQFIKEGLRVSCYVQFHLPEQEVEYALKSNGFTYMQAVPAPGQATEEHPTLESCIQYLRERGLKNPIYCGVGVHNPKDAAMVKAAGGDGVFVGSTILKLHNDKPALMSQIREFKAEC</sequence>
<dbReference type="Gene3D" id="3.20.20.70">
    <property type="entry name" value="Aldolase class I"/>
    <property type="match status" value="1"/>
</dbReference>
<keyword evidence="5" id="KW-0822">Tryptophan biosynthesis</keyword>
<dbReference type="UniPathway" id="UPA00035">
    <property type="reaction ID" value="UER00044"/>
</dbReference>
<comment type="pathway">
    <text evidence="1">Amino-acid biosynthesis; L-tryptophan biosynthesis; L-tryptophan from chorismate: step 5/5.</text>
</comment>
<dbReference type="GO" id="GO:0004834">
    <property type="term" value="F:tryptophan synthase activity"/>
    <property type="evidence" value="ECO:0007669"/>
    <property type="project" value="UniProtKB-EC"/>
</dbReference>
<evidence type="ECO:0000313" key="10">
    <source>
        <dbReference type="Proteomes" id="UP000297714"/>
    </source>
</evidence>
<dbReference type="PANTHER" id="PTHR43406">
    <property type="entry name" value="TRYPTOPHAN SYNTHASE, ALPHA CHAIN"/>
    <property type="match status" value="1"/>
</dbReference>
<evidence type="ECO:0000256" key="8">
    <source>
        <dbReference type="ARBA" id="ARBA00049047"/>
    </source>
</evidence>
<accession>A0A4Z0XXD1</accession>
<gene>
    <name evidence="9" type="primary">trpA</name>
    <name evidence="9" type="ORF">CAGA_16500</name>
</gene>
<dbReference type="EC" id="4.2.1.20" evidence="3"/>
<dbReference type="InterPro" id="IPR013785">
    <property type="entry name" value="Aldolase_TIM"/>
</dbReference>
<dbReference type="OrthoDB" id="9804578at2"/>
<evidence type="ECO:0000256" key="5">
    <source>
        <dbReference type="ARBA" id="ARBA00022822"/>
    </source>
</evidence>
<comment type="catalytic activity">
    <reaction evidence="8">
        <text>(1S,2R)-1-C-(indol-3-yl)glycerol 3-phosphate + L-serine = D-glyceraldehyde 3-phosphate + L-tryptophan + H2O</text>
        <dbReference type="Rhea" id="RHEA:10532"/>
        <dbReference type="ChEBI" id="CHEBI:15377"/>
        <dbReference type="ChEBI" id="CHEBI:33384"/>
        <dbReference type="ChEBI" id="CHEBI:57912"/>
        <dbReference type="ChEBI" id="CHEBI:58866"/>
        <dbReference type="ChEBI" id="CHEBI:59776"/>
        <dbReference type="EC" id="4.2.1.20"/>
    </reaction>
</comment>
<dbReference type="Proteomes" id="UP000297714">
    <property type="component" value="Unassembled WGS sequence"/>
</dbReference>
<proteinExistence type="predicted"/>
<keyword evidence="10" id="KW-1185">Reference proteome</keyword>
<dbReference type="Pfam" id="PF00290">
    <property type="entry name" value="Trp_syntA"/>
    <property type="match status" value="1"/>
</dbReference>
<dbReference type="InterPro" id="IPR011060">
    <property type="entry name" value="RibuloseP-bd_barrel"/>
</dbReference>
<evidence type="ECO:0000313" key="9">
    <source>
        <dbReference type="EMBL" id="TGJ76189.1"/>
    </source>
</evidence>
<evidence type="ECO:0000256" key="1">
    <source>
        <dbReference type="ARBA" id="ARBA00004733"/>
    </source>
</evidence>
<organism evidence="9 10">
    <name type="scientific">Caproiciproducens galactitolivorans</name>
    <dbReference type="NCBI Taxonomy" id="642589"/>
    <lineage>
        <taxon>Bacteria</taxon>
        <taxon>Bacillati</taxon>
        <taxon>Bacillota</taxon>
        <taxon>Clostridia</taxon>
        <taxon>Eubacteriales</taxon>
        <taxon>Acutalibacteraceae</taxon>
        <taxon>Caproiciproducens</taxon>
    </lineage>
</organism>
<evidence type="ECO:0000256" key="7">
    <source>
        <dbReference type="ARBA" id="ARBA00023239"/>
    </source>
</evidence>
<evidence type="ECO:0000256" key="2">
    <source>
        <dbReference type="ARBA" id="ARBA00011270"/>
    </source>
</evidence>
<dbReference type="EMBL" id="SRMQ01000007">
    <property type="protein sequence ID" value="TGJ76189.1"/>
    <property type="molecule type" value="Genomic_DNA"/>
</dbReference>
<keyword evidence="4" id="KW-0028">Amino-acid biosynthesis</keyword>